<dbReference type="PROSITE" id="PS50001">
    <property type="entry name" value="SH2"/>
    <property type="match status" value="1"/>
</dbReference>
<dbReference type="InterPro" id="IPR036860">
    <property type="entry name" value="SH2_dom_sf"/>
</dbReference>
<dbReference type="Pfam" id="PF01017">
    <property type="entry name" value="STAT_alpha"/>
    <property type="match status" value="1"/>
</dbReference>
<feature type="domain" description="SH2" evidence="11">
    <location>
        <begin position="457"/>
        <end position="570"/>
    </location>
</feature>
<dbReference type="PANTHER" id="PTHR11801">
    <property type="entry name" value="SIGNAL TRANSDUCER AND ACTIVATOR OF TRANSCRIPTION"/>
    <property type="match status" value="1"/>
</dbReference>
<dbReference type="GO" id="GO:0005634">
    <property type="term" value="C:nucleus"/>
    <property type="evidence" value="ECO:0007669"/>
    <property type="project" value="UniProtKB-SubCell"/>
</dbReference>
<keyword evidence="6 9" id="KW-0804">Transcription</keyword>
<keyword evidence="13" id="KW-1185">Reference proteome</keyword>
<evidence type="ECO:0000256" key="8">
    <source>
        <dbReference type="PROSITE-ProRule" id="PRU00191"/>
    </source>
</evidence>
<dbReference type="SUPFAM" id="SSF49417">
    <property type="entry name" value="p53-like transcription factors"/>
    <property type="match status" value="1"/>
</dbReference>
<evidence type="ECO:0000256" key="5">
    <source>
        <dbReference type="ARBA" id="ARBA00023125"/>
    </source>
</evidence>
<dbReference type="EMBL" id="JAODUP010000246">
    <property type="protein sequence ID" value="KAK2155221.1"/>
    <property type="molecule type" value="Genomic_DNA"/>
</dbReference>
<evidence type="ECO:0000256" key="4">
    <source>
        <dbReference type="ARBA" id="ARBA00023015"/>
    </source>
</evidence>
<evidence type="ECO:0000259" key="11">
    <source>
        <dbReference type="PROSITE" id="PS50001"/>
    </source>
</evidence>
<evidence type="ECO:0000256" key="3">
    <source>
        <dbReference type="ARBA" id="ARBA00022999"/>
    </source>
</evidence>
<dbReference type="SUPFAM" id="SSF47655">
    <property type="entry name" value="STAT"/>
    <property type="match status" value="1"/>
</dbReference>
<dbReference type="SMART" id="SM00964">
    <property type="entry name" value="STAT_int"/>
    <property type="match status" value="1"/>
</dbReference>
<dbReference type="Gene3D" id="1.10.238.10">
    <property type="entry name" value="EF-hand"/>
    <property type="match status" value="1"/>
</dbReference>
<dbReference type="Proteomes" id="UP001208570">
    <property type="component" value="Unassembled WGS sequence"/>
</dbReference>
<evidence type="ECO:0000256" key="10">
    <source>
        <dbReference type="SAM" id="Coils"/>
    </source>
</evidence>
<keyword evidence="9" id="KW-0597">Phosphoprotein</keyword>
<dbReference type="Pfam" id="PF00017">
    <property type="entry name" value="SH2"/>
    <property type="match status" value="1"/>
</dbReference>
<sequence>MAQWRALQTLVTSEKISENQLQVIYSNRRHFSVLFRDKFATWIESQNWDEYFKGEDVQKNGKIMFDELVQQMEDDLETQTMINRLALTPALEDFKQNYEGNYEEFINLMIHLLRTENILIQSTQETSGEERHFDVAQENREIAEELKKFETQLRASNLQLRQLESKQSKLKPHINDIHAKLSKIKRKNEPGSEEELKFEKELNTISCELLQLRKDVVEMIGEVCDKMHQILTASWNDLKQWKKDQRLACTMLCKPKEGVMEVLDALFEHVATIFRQALNQVDELVRNLTLVRFENDRHLMLAEQYSNQMDEWLLKHLNKVFLVDKNVPKQVLKVTNGKSLGFSMSVRLLGGYALGLYVNKPKVSVRLYPEKQLNDVVIENMDLPSSCNIQNSENKPAVSLPIVVTSQTSQECMARGTIIWSAAFRRPKDKMPGCDFPFWKWFMACLNSVKDTVSREWKEGLIYGFISKKKAEEILKNEKCGTFLIRFSESIIESGQRADIHGYLTVAFKEIHPEDDINMWVCINSTPLQYKFMTVNHRHVHDKQFGDKKLLKTLWTPEGHFGFDDVFAKFIKEEAVMPQRRRPRQRNSLVPMSPMNMSIQSPAASDFSEVLSPPPDMPILYDELPTQNQQLQQKQEHLEHIQQDLMFPTNPSPPVAFVQPMTSDDLATLDMLSFDRMLNLVITEDDDVMLNMDEMRPNQSSAT</sequence>
<evidence type="ECO:0000256" key="2">
    <source>
        <dbReference type="ARBA" id="ARBA00005586"/>
    </source>
</evidence>
<dbReference type="InterPro" id="IPR000980">
    <property type="entry name" value="SH2"/>
</dbReference>
<dbReference type="AlphaFoldDB" id="A0AAD9JLC1"/>
<evidence type="ECO:0000313" key="13">
    <source>
        <dbReference type="Proteomes" id="UP001208570"/>
    </source>
</evidence>
<keyword evidence="3 8" id="KW-0727">SH2 domain</keyword>
<dbReference type="Gene3D" id="1.10.532.10">
    <property type="entry name" value="STAT transcription factor, N-terminal domain"/>
    <property type="match status" value="1"/>
</dbReference>
<dbReference type="GO" id="GO:0007165">
    <property type="term" value="P:signal transduction"/>
    <property type="evidence" value="ECO:0007669"/>
    <property type="project" value="InterPro"/>
</dbReference>
<dbReference type="InterPro" id="IPR001217">
    <property type="entry name" value="STAT"/>
</dbReference>
<gene>
    <name evidence="12" type="ORF">LSH36_246g06030</name>
</gene>
<evidence type="ECO:0000256" key="1">
    <source>
        <dbReference type="ARBA" id="ARBA00004123"/>
    </source>
</evidence>
<name>A0AAD9JLC1_9ANNE</name>
<accession>A0AAD9JLC1</accession>
<feature type="coiled-coil region" evidence="10">
    <location>
        <begin position="139"/>
        <end position="166"/>
    </location>
</feature>
<dbReference type="InterPro" id="IPR013800">
    <property type="entry name" value="STAT_TF_alpha"/>
</dbReference>
<keyword evidence="9" id="KW-0010">Activator</keyword>
<comment type="subcellular location">
    <subcellularLocation>
        <location evidence="9">Cytoplasm</location>
    </subcellularLocation>
    <subcellularLocation>
        <location evidence="1 9">Nucleus</location>
    </subcellularLocation>
</comment>
<dbReference type="GO" id="GO:0003677">
    <property type="term" value="F:DNA binding"/>
    <property type="evidence" value="ECO:0007669"/>
    <property type="project" value="UniProtKB-KW"/>
</dbReference>
<evidence type="ECO:0000256" key="9">
    <source>
        <dbReference type="RuleBase" id="RU046415"/>
    </source>
</evidence>
<dbReference type="InterPro" id="IPR036535">
    <property type="entry name" value="STAT_N_sf"/>
</dbReference>
<reference evidence="12" key="1">
    <citation type="journal article" date="2023" name="Mol. Biol. Evol.">
        <title>Third-Generation Sequencing Reveals the Adaptive Role of the Epigenome in Three Deep-Sea Polychaetes.</title>
        <authorList>
            <person name="Perez M."/>
            <person name="Aroh O."/>
            <person name="Sun Y."/>
            <person name="Lan Y."/>
            <person name="Juniper S.K."/>
            <person name="Young C.R."/>
            <person name="Angers B."/>
            <person name="Qian P.Y."/>
        </authorList>
    </citation>
    <scope>NUCLEOTIDE SEQUENCE</scope>
    <source>
        <strain evidence="12">P08H-3</strain>
    </source>
</reference>
<keyword evidence="5 9" id="KW-0238">DNA-binding</keyword>
<dbReference type="InterPro" id="IPR013799">
    <property type="entry name" value="STAT_TF_prot_interaction"/>
</dbReference>
<dbReference type="InterPro" id="IPR015988">
    <property type="entry name" value="STAT_TF_CC"/>
</dbReference>
<keyword evidence="10" id="KW-0175">Coiled coil</keyword>
<organism evidence="12 13">
    <name type="scientific">Paralvinella palmiformis</name>
    <dbReference type="NCBI Taxonomy" id="53620"/>
    <lineage>
        <taxon>Eukaryota</taxon>
        <taxon>Metazoa</taxon>
        <taxon>Spiralia</taxon>
        <taxon>Lophotrochozoa</taxon>
        <taxon>Annelida</taxon>
        <taxon>Polychaeta</taxon>
        <taxon>Sedentaria</taxon>
        <taxon>Canalipalpata</taxon>
        <taxon>Terebellida</taxon>
        <taxon>Terebelliformia</taxon>
        <taxon>Alvinellidae</taxon>
        <taxon>Paralvinella</taxon>
    </lineage>
</organism>
<dbReference type="GO" id="GO:0005737">
    <property type="term" value="C:cytoplasm"/>
    <property type="evidence" value="ECO:0007669"/>
    <property type="project" value="UniProtKB-SubCell"/>
</dbReference>
<evidence type="ECO:0000313" key="12">
    <source>
        <dbReference type="EMBL" id="KAK2155221.1"/>
    </source>
</evidence>
<comment type="similarity">
    <text evidence="2 9">Belongs to the transcription factor STAT family.</text>
</comment>
<dbReference type="SUPFAM" id="SSF55550">
    <property type="entry name" value="SH2 domain"/>
    <property type="match status" value="1"/>
</dbReference>
<dbReference type="GO" id="GO:0003700">
    <property type="term" value="F:DNA-binding transcription factor activity"/>
    <property type="evidence" value="ECO:0007669"/>
    <property type="project" value="InterPro"/>
</dbReference>
<comment type="caution">
    <text evidence="12">The sequence shown here is derived from an EMBL/GenBank/DDBJ whole genome shotgun (WGS) entry which is preliminary data.</text>
</comment>
<evidence type="ECO:0000256" key="6">
    <source>
        <dbReference type="ARBA" id="ARBA00023163"/>
    </source>
</evidence>
<proteinExistence type="inferred from homology"/>
<evidence type="ECO:0000256" key="7">
    <source>
        <dbReference type="ARBA" id="ARBA00023242"/>
    </source>
</evidence>
<keyword evidence="7 9" id="KW-0539">Nucleus</keyword>
<dbReference type="InterPro" id="IPR008967">
    <property type="entry name" value="p53-like_TF_DNA-bd_sf"/>
</dbReference>
<dbReference type="SUPFAM" id="SSF48092">
    <property type="entry name" value="Transcription factor STAT-4 N-domain"/>
    <property type="match status" value="1"/>
</dbReference>
<dbReference type="Pfam" id="PF02865">
    <property type="entry name" value="STAT_int"/>
    <property type="match status" value="1"/>
</dbReference>
<keyword evidence="9" id="KW-0963">Cytoplasm</keyword>
<keyword evidence="4 9" id="KW-0805">Transcription regulation</keyword>
<dbReference type="Gene3D" id="3.30.505.10">
    <property type="entry name" value="SH2 domain"/>
    <property type="match status" value="1"/>
</dbReference>
<protein>
    <recommendedName>
        <fullName evidence="9">Signal transducer and activator of transcription</fullName>
    </recommendedName>
</protein>